<accession>A0AAD9W9K8</accession>
<gene>
    <name evidence="2" type="ORF">N8I77_002849</name>
</gene>
<sequence length="73" mass="8182">MVKRTRDLVYRPYNIANSMSPEFLPPKKNRDDVYFIEQVKVLKAPSTPEKKAATPAPELSASEAPVTQPVVKP</sequence>
<evidence type="ECO:0000313" key="3">
    <source>
        <dbReference type="Proteomes" id="UP001265746"/>
    </source>
</evidence>
<proteinExistence type="predicted"/>
<keyword evidence="3" id="KW-1185">Reference proteome</keyword>
<organism evidence="2 3">
    <name type="scientific">Phomopsis amygdali</name>
    <name type="common">Fusicoccum amygdali</name>
    <dbReference type="NCBI Taxonomy" id="1214568"/>
    <lineage>
        <taxon>Eukaryota</taxon>
        <taxon>Fungi</taxon>
        <taxon>Dikarya</taxon>
        <taxon>Ascomycota</taxon>
        <taxon>Pezizomycotina</taxon>
        <taxon>Sordariomycetes</taxon>
        <taxon>Sordariomycetidae</taxon>
        <taxon>Diaporthales</taxon>
        <taxon>Diaporthaceae</taxon>
        <taxon>Diaporthe</taxon>
    </lineage>
</organism>
<evidence type="ECO:0000256" key="1">
    <source>
        <dbReference type="SAM" id="MobiDB-lite"/>
    </source>
</evidence>
<dbReference type="EMBL" id="JAUJFL010000001">
    <property type="protein sequence ID" value="KAK2616142.1"/>
    <property type="molecule type" value="Genomic_DNA"/>
</dbReference>
<name>A0AAD9W9K8_PHOAM</name>
<reference evidence="2" key="1">
    <citation type="submission" date="2023-06" db="EMBL/GenBank/DDBJ databases">
        <authorList>
            <person name="Noh H."/>
        </authorList>
    </citation>
    <scope>NUCLEOTIDE SEQUENCE</scope>
    <source>
        <strain evidence="2">DUCC20226</strain>
    </source>
</reference>
<comment type="caution">
    <text evidence="2">The sequence shown here is derived from an EMBL/GenBank/DDBJ whole genome shotgun (WGS) entry which is preliminary data.</text>
</comment>
<evidence type="ECO:0000313" key="2">
    <source>
        <dbReference type="EMBL" id="KAK2616142.1"/>
    </source>
</evidence>
<dbReference type="AlphaFoldDB" id="A0AAD9W9K8"/>
<dbReference type="Proteomes" id="UP001265746">
    <property type="component" value="Unassembled WGS sequence"/>
</dbReference>
<feature type="region of interest" description="Disordered" evidence="1">
    <location>
        <begin position="46"/>
        <end position="73"/>
    </location>
</feature>
<protein>
    <submittedName>
        <fullName evidence="2">Uncharacterized protein</fullName>
    </submittedName>
</protein>